<dbReference type="Proteomes" id="UP000076128">
    <property type="component" value="Chromosome"/>
</dbReference>
<feature type="chain" id="PRO_5007811433" evidence="1">
    <location>
        <begin position="23"/>
        <end position="254"/>
    </location>
</feature>
<dbReference type="KEGG" id="daa:AKL17_1886"/>
<protein>
    <submittedName>
        <fullName evidence="2">Uncharacterized protein</fullName>
    </submittedName>
</protein>
<evidence type="ECO:0000313" key="3">
    <source>
        <dbReference type="Proteomes" id="UP000076128"/>
    </source>
</evidence>
<reference evidence="2 3" key="1">
    <citation type="submission" date="2015-09" db="EMBL/GenBank/DDBJ databases">
        <title>Complete genome sequence of Defluviimonas alba cai42t isolated from an oilfield in Xinjiang.</title>
        <authorList>
            <person name="Geng S."/>
            <person name="Pan X."/>
            <person name="Wu X."/>
        </authorList>
    </citation>
    <scope>NUCLEOTIDE SEQUENCE [LARGE SCALE GENOMIC DNA]</scope>
    <source>
        <strain evidence="3">cai42</strain>
    </source>
</reference>
<keyword evidence="1" id="KW-0732">Signal</keyword>
<accession>A0A159Z288</accession>
<dbReference type="RefSeq" id="WP_066812661.1">
    <property type="nucleotide sequence ID" value="NZ_CP012661.1"/>
</dbReference>
<proteinExistence type="predicted"/>
<dbReference type="AlphaFoldDB" id="A0A159Z288"/>
<organism evidence="2 3">
    <name type="scientific">Frigidibacter mobilis</name>
    <dbReference type="NCBI Taxonomy" id="1335048"/>
    <lineage>
        <taxon>Bacteria</taxon>
        <taxon>Pseudomonadati</taxon>
        <taxon>Pseudomonadota</taxon>
        <taxon>Alphaproteobacteria</taxon>
        <taxon>Rhodobacterales</taxon>
        <taxon>Paracoccaceae</taxon>
        <taxon>Frigidibacter</taxon>
    </lineage>
</organism>
<sequence length="254" mass="26261">MKTAALCACLAAPLCLASPALAQSSLGFTQAEARVGAVSVDGDSHANANLSIDFAITGHHGLQFDLGLTDQATGALGSIDGHLYMVPGPGRKYGLFGHLADLDGVDATTLAMGAESMVDLGRATRAEAKAGIGVRNPGSFDFIFAQGALDHALSDRLGIYAAGMVAEYDEPGFSATGYEARIGARWYLSAAPVVIDAAVGRSGLWGEDSLRAETVVRLSVSLTLGADRSARAPAERQMFRSVAPLAPLQLRGLE</sequence>
<evidence type="ECO:0000256" key="1">
    <source>
        <dbReference type="SAM" id="SignalP"/>
    </source>
</evidence>
<gene>
    <name evidence="2" type="ORF">AKL17_1886</name>
</gene>
<dbReference type="EMBL" id="CP012661">
    <property type="protein sequence ID" value="AMY69136.1"/>
    <property type="molecule type" value="Genomic_DNA"/>
</dbReference>
<evidence type="ECO:0000313" key="2">
    <source>
        <dbReference type="EMBL" id="AMY69136.1"/>
    </source>
</evidence>
<keyword evidence="3" id="KW-1185">Reference proteome</keyword>
<feature type="signal peptide" evidence="1">
    <location>
        <begin position="1"/>
        <end position="22"/>
    </location>
</feature>
<name>A0A159Z288_9RHOB</name>
<dbReference type="OrthoDB" id="7876934at2"/>